<evidence type="ECO:0000256" key="1">
    <source>
        <dbReference type="ARBA" id="ARBA00009437"/>
    </source>
</evidence>
<dbReference type="Gene3D" id="1.10.10.10">
    <property type="entry name" value="Winged helix-like DNA-binding domain superfamily/Winged helix DNA-binding domain"/>
    <property type="match status" value="1"/>
</dbReference>
<dbReference type="Proteomes" id="UP001501788">
    <property type="component" value="Unassembled WGS sequence"/>
</dbReference>
<dbReference type="InterPro" id="IPR036388">
    <property type="entry name" value="WH-like_DNA-bd_sf"/>
</dbReference>
<gene>
    <name evidence="6" type="ORF">GCM10023090_04070</name>
</gene>
<comment type="caution">
    <text evidence="6">The sequence shown here is derived from an EMBL/GenBank/DDBJ whole genome shotgun (WGS) entry which is preliminary data.</text>
</comment>
<proteinExistence type="inferred from homology"/>
<dbReference type="InterPro" id="IPR058163">
    <property type="entry name" value="LysR-type_TF_proteobact-type"/>
</dbReference>
<dbReference type="PROSITE" id="PS50931">
    <property type="entry name" value="HTH_LYSR"/>
    <property type="match status" value="1"/>
</dbReference>
<dbReference type="RefSeq" id="WP_345060726.1">
    <property type="nucleotide sequence ID" value="NZ_BAABEX010000003.1"/>
</dbReference>
<sequence>MARTFEPVQLGSIELFCKAAELGSFTGAAEALGLTPASVSRSIGRLEMRLGVRLFNRTTRSVRLTPGGELYHAQCQQALEQIAEAERALTGQQAEPKGLVRVSVGTVYGHHRVVPMLPGFMAAYPGVEVELNVSNRNVDFVEDGYDLAIRLGEPRDSRLVSRKLEEATVGIFGSPAYLRSRGKPKTLDELRQHDLIQFVVPSTGRPMPWILRTPEGEDIDFGFKSRQRVHEDVLAGVGWAAAGGGLFQIYHFVAREAVKTGQLVEVMHGHSGRSRPFHVLYPQNRHLSARVRAFVQYLATAVGPSTRHD</sequence>
<accession>A0ABP8KY92</accession>
<dbReference type="CDD" id="cd08422">
    <property type="entry name" value="PBP2_CrgA_like"/>
    <property type="match status" value="1"/>
</dbReference>
<organism evidence="6 7">
    <name type="scientific">Acidovorax lacteus</name>
    <dbReference type="NCBI Taxonomy" id="1924988"/>
    <lineage>
        <taxon>Bacteria</taxon>
        <taxon>Pseudomonadati</taxon>
        <taxon>Pseudomonadota</taxon>
        <taxon>Betaproteobacteria</taxon>
        <taxon>Burkholderiales</taxon>
        <taxon>Comamonadaceae</taxon>
        <taxon>Acidovorax</taxon>
    </lineage>
</organism>
<evidence type="ECO:0000256" key="3">
    <source>
        <dbReference type="ARBA" id="ARBA00023125"/>
    </source>
</evidence>
<keyword evidence="7" id="KW-1185">Reference proteome</keyword>
<evidence type="ECO:0000256" key="2">
    <source>
        <dbReference type="ARBA" id="ARBA00023015"/>
    </source>
</evidence>
<dbReference type="Gene3D" id="3.40.190.290">
    <property type="match status" value="1"/>
</dbReference>
<feature type="domain" description="HTH lysR-type" evidence="5">
    <location>
        <begin position="8"/>
        <end position="65"/>
    </location>
</feature>
<evidence type="ECO:0000259" key="5">
    <source>
        <dbReference type="PROSITE" id="PS50931"/>
    </source>
</evidence>
<dbReference type="Pfam" id="PF03466">
    <property type="entry name" value="LysR_substrate"/>
    <property type="match status" value="1"/>
</dbReference>
<protein>
    <submittedName>
        <fullName evidence="6">LysR family transcriptional regulator</fullName>
    </submittedName>
</protein>
<dbReference type="EMBL" id="BAABEX010000003">
    <property type="protein sequence ID" value="GAA4418730.1"/>
    <property type="molecule type" value="Genomic_DNA"/>
</dbReference>
<evidence type="ECO:0000313" key="7">
    <source>
        <dbReference type="Proteomes" id="UP001501788"/>
    </source>
</evidence>
<dbReference type="PANTHER" id="PTHR30537">
    <property type="entry name" value="HTH-TYPE TRANSCRIPTIONAL REGULATOR"/>
    <property type="match status" value="1"/>
</dbReference>
<keyword evidence="3" id="KW-0238">DNA-binding</keyword>
<evidence type="ECO:0000313" key="6">
    <source>
        <dbReference type="EMBL" id="GAA4418730.1"/>
    </source>
</evidence>
<dbReference type="Pfam" id="PF00126">
    <property type="entry name" value="HTH_1"/>
    <property type="match status" value="1"/>
</dbReference>
<keyword evidence="2" id="KW-0805">Transcription regulation</keyword>
<reference evidence="7" key="1">
    <citation type="journal article" date="2019" name="Int. J. Syst. Evol. Microbiol.">
        <title>The Global Catalogue of Microorganisms (GCM) 10K type strain sequencing project: providing services to taxonomists for standard genome sequencing and annotation.</title>
        <authorList>
            <consortium name="The Broad Institute Genomics Platform"/>
            <consortium name="The Broad Institute Genome Sequencing Center for Infectious Disease"/>
            <person name="Wu L."/>
            <person name="Ma J."/>
        </authorList>
    </citation>
    <scope>NUCLEOTIDE SEQUENCE [LARGE SCALE GENOMIC DNA]</scope>
    <source>
        <strain evidence="7">JCM 31890</strain>
    </source>
</reference>
<keyword evidence="4" id="KW-0804">Transcription</keyword>
<name>A0ABP8KY92_9BURK</name>
<evidence type="ECO:0000256" key="4">
    <source>
        <dbReference type="ARBA" id="ARBA00023163"/>
    </source>
</evidence>
<comment type="similarity">
    <text evidence="1">Belongs to the LysR transcriptional regulatory family.</text>
</comment>
<dbReference type="InterPro" id="IPR000847">
    <property type="entry name" value="LysR_HTH_N"/>
</dbReference>
<dbReference type="SUPFAM" id="SSF46785">
    <property type="entry name" value="Winged helix' DNA-binding domain"/>
    <property type="match status" value="1"/>
</dbReference>
<dbReference type="PRINTS" id="PR00039">
    <property type="entry name" value="HTHLYSR"/>
</dbReference>
<dbReference type="SUPFAM" id="SSF53850">
    <property type="entry name" value="Periplasmic binding protein-like II"/>
    <property type="match status" value="1"/>
</dbReference>
<dbReference type="InterPro" id="IPR005119">
    <property type="entry name" value="LysR_subst-bd"/>
</dbReference>
<dbReference type="InterPro" id="IPR036390">
    <property type="entry name" value="WH_DNA-bd_sf"/>
</dbReference>
<dbReference type="PANTHER" id="PTHR30537:SF72">
    <property type="entry name" value="LYSR FAMILY TRANSCRIPTIONAL REGULATOR"/>
    <property type="match status" value="1"/>
</dbReference>